<dbReference type="InterPro" id="IPR018101">
    <property type="entry name" value="Transl_elong_Ts_CS"/>
</dbReference>
<evidence type="ECO:0000259" key="9">
    <source>
        <dbReference type="Pfam" id="PF00889"/>
    </source>
</evidence>
<keyword evidence="4 6" id="KW-0648">Protein biosynthesis</keyword>
<dbReference type="InterPro" id="IPR036402">
    <property type="entry name" value="EF-Ts_dimer_sf"/>
</dbReference>
<dbReference type="PROSITE" id="PS01127">
    <property type="entry name" value="EF_TS_2"/>
    <property type="match status" value="1"/>
</dbReference>
<dbReference type="Gene3D" id="1.10.286.20">
    <property type="match status" value="1"/>
</dbReference>
<accession>A0A9D1KXX7</accession>
<dbReference type="PROSITE" id="PS01126">
    <property type="entry name" value="EF_TS_1"/>
    <property type="match status" value="1"/>
</dbReference>
<keyword evidence="3 6" id="KW-0251">Elongation factor</keyword>
<evidence type="ECO:0000313" key="10">
    <source>
        <dbReference type="EMBL" id="HIU09734.1"/>
    </source>
</evidence>
<evidence type="ECO:0000256" key="5">
    <source>
        <dbReference type="ARBA" id="ARBA00025453"/>
    </source>
</evidence>
<dbReference type="Gene3D" id="1.10.8.10">
    <property type="entry name" value="DNA helicase RuvA subunit, C-terminal domain"/>
    <property type="match status" value="1"/>
</dbReference>
<evidence type="ECO:0000256" key="3">
    <source>
        <dbReference type="ARBA" id="ARBA00022768"/>
    </source>
</evidence>
<dbReference type="GO" id="GO:0003746">
    <property type="term" value="F:translation elongation factor activity"/>
    <property type="evidence" value="ECO:0007669"/>
    <property type="project" value="UniProtKB-UniRule"/>
</dbReference>
<evidence type="ECO:0000256" key="7">
    <source>
        <dbReference type="RuleBase" id="RU000642"/>
    </source>
</evidence>
<dbReference type="Gene3D" id="3.30.479.20">
    <property type="entry name" value="Elongation factor Ts, dimerisation domain"/>
    <property type="match status" value="2"/>
</dbReference>
<dbReference type="NCBIfam" id="TIGR00116">
    <property type="entry name" value="tsf"/>
    <property type="match status" value="1"/>
</dbReference>
<reference evidence="10" key="1">
    <citation type="submission" date="2020-10" db="EMBL/GenBank/DDBJ databases">
        <authorList>
            <person name="Gilroy R."/>
        </authorList>
    </citation>
    <scope>NUCLEOTIDE SEQUENCE</scope>
    <source>
        <strain evidence="10">2830</strain>
    </source>
</reference>
<dbReference type="Proteomes" id="UP000824124">
    <property type="component" value="Unassembled WGS sequence"/>
</dbReference>
<protein>
    <recommendedName>
        <fullName evidence="2 6">Elongation factor Ts</fullName>
        <shortName evidence="6">EF-Ts</shortName>
    </recommendedName>
</protein>
<evidence type="ECO:0000313" key="11">
    <source>
        <dbReference type="Proteomes" id="UP000824124"/>
    </source>
</evidence>
<dbReference type="EMBL" id="DVMH01000004">
    <property type="protein sequence ID" value="HIU09734.1"/>
    <property type="molecule type" value="Genomic_DNA"/>
</dbReference>
<dbReference type="AlphaFoldDB" id="A0A9D1KXX7"/>
<dbReference type="PANTHER" id="PTHR11741:SF0">
    <property type="entry name" value="ELONGATION FACTOR TS, MITOCHONDRIAL"/>
    <property type="match status" value="1"/>
</dbReference>
<dbReference type="HAMAP" id="MF_00050">
    <property type="entry name" value="EF_Ts"/>
    <property type="match status" value="1"/>
</dbReference>
<feature type="region of interest" description="Involved in Mg(2+) ion dislocation from EF-Tu" evidence="6">
    <location>
        <begin position="80"/>
        <end position="83"/>
    </location>
</feature>
<dbReference type="InterPro" id="IPR014039">
    <property type="entry name" value="Transl_elong_EFTs/EF1B_dimer"/>
</dbReference>
<dbReference type="FunFam" id="1.10.286.20:FF:000001">
    <property type="entry name" value="Elongation factor Ts"/>
    <property type="match status" value="1"/>
</dbReference>
<name>A0A9D1KXX7_9FIRM</name>
<sequence length="303" mass="32818">MISAAMVKELRERTGAGMMDCKKALTETNGDMNAAIDYLREKGLSQAAKKSGRVAAEGLVAIGFSADGKQGAIIEVNSETDFVAKNEEFVNMVNGFVQVVLDNNYTTVDELLEGKLGDGTVKDELTAKIAKIGENMTIRRFAKFDAADSVCAGYIHGGGKIGVLVEFATEAANIDPIKTMGRDVAMQVASMNPQFVDEKGVDPEYMEHEKNILMQQALNEGKPAEIVEKMVVGRLKKELKETCLLEQKFVKDGDINVAAYVKQISKACGADVTVKSFVRYEVGEGIEKKVDDLAAEVAKMTAK</sequence>
<evidence type="ECO:0000256" key="2">
    <source>
        <dbReference type="ARBA" id="ARBA00016956"/>
    </source>
</evidence>
<comment type="subcellular location">
    <subcellularLocation>
        <location evidence="6 8">Cytoplasm</location>
    </subcellularLocation>
</comment>
<evidence type="ECO:0000256" key="8">
    <source>
        <dbReference type="RuleBase" id="RU000643"/>
    </source>
</evidence>
<proteinExistence type="inferred from homology"/>
<dbReference type="SUPFAM" id="SSF54713">
    <property type="entry name" value="Elongation factor Ts (EF-Ts), dimerisation domain"/>
    <property type="match status" value="2"/>
</dbReference>
<evidence type="ECO:0000256" key="4">
    <source>
        <dbReference type="ARBA" id="ARBA00022917"/>
    </source>
</evidence>
<keyword evidence="6" id="KW-0963">Cytoplasm</keyword>
<organism evidence="10 11">
    <name type="scientific">Candidatus Avidehalobacter gallistercoris</name>
    <dbReference type="NCBI Taxonomy" id="2840694"/>
    <lineage>
        <taxon>Bacteria</taxon>
        <taxon>Bacillati</taxon>
        <taxon>Bacillota</taxon>
        <taxon>Clostridia</taxon>
        <taxon>Eubacteriales</taxon>
        <taxon>Peptococcaceae</taxon>
        <taxon>Peptococcaceae incertae sedis</taxon>
        <taxon>Candidatus Avidehalobacter</taxon>
    </lineage>
</organism>
<gene>
    <name evidence="6" type="primary">tsf</name>
    <name evidence="10" type="ORF">IAB00_00545</name>
</gene>
<dbReference type="PANTHER" id="PTHR11741">
    <property type="entry name" value="ELONGATION FACTOR TS"/>
    <property type="match status" value="1"/>
</dbReference>
<dbReference type="InterPro" id="IPR009060">
    <property type="entry name" value="UBA-like_sf"/>
</dbReference>
<dbReference type="GO" id="GO:0005737">
    <property type="term" value="C:cytoplasm"/>
    <property type="evidence" value="ECO:0007669"/>
    <property type="project" value="UniProtKB-SubCell"/>
</dbReference>
<reference evidence="10" key="2">
    <citation type="journal article" date="2021" name="PeerJ">
        <title>Extensive microbial diversity within the chicken gut microbiome revealed by metagenomics and culture.</title>
        <authorList>
            <person name="Gilroy R."/>
            <person name="Ravi A."/>
            <person name="Getino M."/>
            <person name="Pursley I."/>
            <person name="Horton D.L."/>
            <person name="Alikhan N.F."/>
            <person name="Baker D."/>
            <person name="Gharbi K."/>
            <person name="Hall N."/>
            <person name="Watson M."/>
            <person name="Adriaenssens E.M."/>
            <person name="Foster-Nyarko E."/>
            <person name="Jarju S."/>
            <person name="Secka A."/>
            <person name="Antonio M."/>
            <person name="Oren A."/>
            <person name="Chaudhuri R.R."/>
            <person name="La Ragione R."/>
            <person name="Hildebrand F."/>
            <person name="Pallen M.J."/>
        </authorList>
    </citation>
    <scope>NUCLEOTIDE SEQUENCE</scope>
    <source>
        <strain evidence="10">2830</strain>
    </source>
</reference>
<evidence type="ECO:0000256" key="1">
    <source>
        <dbReference type="ARBA" id="ARBA00005532"/>
    </source>
</evidence>
<comment type="function">
    <text evidence="5 6 7">Associates with the EF-Tu.GDP complex and induces the exchange of GDP to GTP. It remains bound to the aminoacyl-tRNA.EF-Tu.GTP complex up to the GTP hydrolysis stage on the ribosome.</text>
</comment>
<evidence type="ECO:0000256" key="6">
    <source>
        <dbReference type="HAMAP-Rule" id="MF_00050"/>
    </source>
</evidence>
<dbReference type="CDD" id="cd14275">
    <property type="entry name" value="UBA_EF-Ts"/>
    <property type="match status" value="1"/>
</dbReference>
<dbReference type="SUPFAM" id="SSF46934">
    <property type="entry name" value="UBA-like"/>
    <property type="match status" value="1"/>
</dbReference>
<feature type="domain" description="Translation elongation factor EFTs/EF1B dimerisation" evidence="9">
    <location>
        <begin position="71"/>
        <end position="284"/>
    </location>
</feature>
<comment type="caution">
    <text evidence="10">The sequence shown here is derived from an EMBL/GenBank/DDBJ whole genome shotgun (WGS) entry which is preliminary data.</text>
</comment>
<dbReference type="Pfam" id="PF00889">
    <property type="entry name" value="EF_TS"/>
    <property type="match status" value="1"/>
</dbReference>
<dbReference type="InterPro" id="IPR001816">
    <property type="entry name" value="Transl_elong_EFTs/EF1B"/>
</dbReference>
<comment type="similarity">
    <text evidence="1 6 7">Belongs to the EF-Ts family.</text>
</comment>
<dbReference type="FunFam" id="1.10.8.10:FF:000001">
    <property type="entry name" value="Elongation factor Ts"/>
    <property type="match status" value="1"/>
</dbReference>